<dbReference type="FunCoup" id="A0A0Q3QKT0">
    <property type="interactions" value="1"/>
</dbReference>
<dbReference type="Gramene" id="KQK02090">
    <property type="protein sequence ID" value="KQK02090"/>
    <property type="gene ID" value="BRADI_3g60311v3"/>
</dbReference>
<evidence type="ECO:0000259" key="2">
    <source>
        <dbReference type="Pfam" id="PF08268"/>
    </source>
</evidence>
<evidence type="ECO:0000313" key="5">
    <source>
        <dbReference type="Proteomes" id="UP000008810"/>
    </source>
</evidence>
<protein>
    <submittedName>
        <fullName evidence="3 4">Uncharacterized protein</fullName>
    </submittedName>
</protein>
<evidence type="ECO:0000259" key="1">
    <source>
        <dbReference type="Pfam" id="PF00646"/>
    </source>
</evidence>
<dbReference type="InterPro" id="IPR001810">
    <property type="entry name" value="F-box_dom"/>
</dbReference>
<dbReference type="EMBL" id="CM000882">
    <property type="protein sequence ID" value="KQK02090.1"/>
    <property type="molecule type" value="Genomic_DNA"/>
</dbReference>
<organism evidence="3">
    <name type="scientific">Brachypodium distachyon</name>
    <name type="common">Purple false brome</name>
    <name type="synonym">Trachynia distachya</name>
    <dbReference type="NCBI Taxonomy" id="15368"/>
    <lineage>
        <taxon>Eukaryota</taxon>
        <taxon>Viridiplantae</taxon>
        <taxon>Streptophyta</taxon>
        <taxon>Embryophyta</taxon>
        <taxon>Tracheophyta</taxon>
        <taxon>Spermatophyta</taxon>
        <taxon>Magnoliopsida</taxon>
        <taxon>Liliopsida</taxon>
        <taxon>Poales</taxon>
        <taxon>Poaceae</taxon>
        <taxon>BOP clade</taxon>
        <taxon>Pooideae</taxon>
        <taxon>Stipodae</taxon>
        <taxon>Brachypodieae</taxon>
        <taxon>Brachypodium</taxon>
    </lineage>
</organism>
<gene>
    <name evidence="3" type="ORF">BRADI_3g60311v3</name>
</gene>
<dbReference type="InParanoid" id="A0A0Q3QKT0"/>
<dbReference type="SUPFAM" id="SSF81383">
    <property type="entry name" value="F-box domain"/>
    <property type="match status" value="1"/>
</dbReference>
<dbReference type="InterPro" id="IPR017451">
    <property type="entry name" value="F-box-assoc_interact_dom"/>
</dbReference>
<dbReference type="Pfam" id="PF08268">
    <property type="entry name" value="FBA_3"/>
    <property type="match status" value="1"/>
</dbReference>
<reference evidence="4" key="3">
    <citation type="submission" date="2018-08" db="UniProtKB">
        <authorList>
            <consortium name="EnsemblPlants"/>
        </authorList>
    </citation>
    <scope>IDENTIFICATION</scope>
    <source>
        <strain evidence="4">cv. Bd21</strain>
    </source>
</reference>
<dbReference type="InterPro" id="IPR050233">
    <property type="entry name" value="A_thaliana_F-box"/>
</dbReference>
<dbReference type="NCBIfam" id="TIGR01640">
    <property type="entry name" value="F_box_assoc_1"/>
    <property type="match status" value="1"/>
</dbReference>
<proteinExistence type="predicted"/>
<accession>A0A0Q3QKT0</accession>
<evidence type="ECO:0000313" key="3">
    <source>
        <dbReference type="EMBL" id="KQK02090.1"/>
    </source>
</evidence>
<keyword evidence="5" id="KW-1185">Reference proteome</keyword>
<name>A0A0Q3QKT0_BRADI</name>
<dbReference type="Pfam" id="PF00646">
    <property type="entry name" value="F-box"/>
    <property type="match status" value="1"/>
</dbReference>
<evidence type="ECO:0000313" key="4">
    <source>
        <dbReference type="EnsemblPlants" id="KQK02090"/>
    </source>
</evidence>
<sequence>MQIYGVDNHDEYDAEGWDLHCRIELEKASSEAKRFMSCFVKSLAFIDDGRCILFRPGIRRPTNDDKPIHQLCAYDPATGAMEELLADGSLIAQPSVNGTATTKAVIYEESLVSTGRPHEDIIFSPTSVQALSMALCLLPARDLGRFKLVCRSWRAMMETNRFVELYTRHAGTRRRLSDDPMRIFLPKDDYRSSDSESPQLLEQRVVSSKPCHGLLAVSRSGHEISVLNPATDEEINYGFHDSDYITRKDQNSVTVCHGLGYDEAAEDHVAVTVVSRSDGGGMKECWLRRLKEGGKIRTVKSAPPVHAWLDVPPVFVHGKMYWMGKPDHHRGNNNMIMALEIKTEAFDVLPGPLVDLDNDGGRMLVAELGGELCVAHSCPNTETMTIWTKTTETMEEGQAGWKRELAVAGVLAEDGGGAGGSGGGAVDGGGRVLLDTGREVGVYDPRNKTMRTVYSLKYVEPWRSRRQVRRGGAAGGQLWCLLRMDQGNGATATEMYSWS</sequence>
<dbReference type="Proteomes" id="UP000008810">
    <property type="component" value="Chromosome 3"/>
</dbReference>
<dbReference type="PANTHER" id="PTHR47993">
    <property type="entry name" value="OS09G0372900 PROTEIN-RELATED"/>
    <property type="match status" value="1"/>
</dbReference>
<dbReference type="PANTHER" id="PTHR47993:SF7">
    <property type="entry name" value="F-BOX DOMAIN-CONTAINING PROTEIN"/>
    <property type="match status" value="1"/>
</dbReference>
<dbReference type="OrthoDB" id="695144at2759"/>
<reference evidence="3" key="2">
    <citation type="submission" date="2017-06" db="EMBL/GenBank/DDBJ databases">
        <title>WGS assembly of Brachypodium distachyon.</title>
        <authorList>
            <consortium name="The International Brachypodium Initiative"/>
            <person name="Lucas S."/>
            <person name="Harmon-Smith M."/>
            <person name="Lail K."/>
            <person name="Tice H."/>
            <person name="Grimwood J."/>
            <person name="Bruce D."/>
            <person name="Barry K."/>
            <person name="Shu S."/>
            <person name="Lindquist E."/>
            <person name="Wang M."/>
            <person name="Pitluck S."/>
            <person name="Vogel J.P."/>
            <person name="Garvin D.F."/>
            <person name="Mockler T.C."/>
            <person name="Schmutz J."/>
            <person name="Rokhsar D."/>
            <person name="Bevan M.W."/>
        </authorList>
    </citation>
    <scope>NUCLEOTIDE SEQUENCE</scope>
    <source>
        <strain evidence="3">Bd21</strain>
    </source>
</reference>
<feature type="domain" description="F-box" evidence="1">
    <location>
        <begin position="131"/>
        <end position="162"/>
    </location>
</feature>
<feature type="domain" description="F-box associated beta-propeller type 3" evidence="2">
    <location>
        <begin position="203"/>
        <end position="387"/>
    </location>
</feature>
<reference evidence="3 4" key="1">
    <citation type="journal article" date="2010" name="Nature">
        <title>Genome sequencing and analysis of the model grass Brachypodium distachyon.</title>
        <authorList>
            <consortium name="International Brachypodium Initiative"/>
        </authorList>
    </citation>
    <scope>NUCLEOTIDE SEQUENCE [LARGE SCALE GENOMIC DNA]</scope>
    <source>
        <strain evidence="3 4">Bd21</strain>
    </source>
</reference>
<dbReference type="AlphaFoldDB" id="A0A0Q3QKT0"/>
<dbReference type="InterPro" id="IPR013187">
    <property type="entry name" value="F-box-assoc_dom_typ3"/>
</dbReference>
<dbReference type="EnsemblPlants" id="KQK02090">
    <property type="protein sequence ID" value="KQK02090"/>
    <property type="gene ID" value="BRADI_3g60311v3"/>
</dbReference>
<dbReference type="InterPro" id="IPR036047">
    <property type="entry name" value="F-box-like_dom_sf"/>
</dbReference>